<feature type="binding site" evidence="2">
    <location>
        <begin position="654"/>
        <end position="656"/>
    </location>
    <ligand>
        <name>L-glutamate</name>
        <dbReference type="ChEBI" id="CHEBI:29985"/>
    </ligand>
</feature>
<keyword evidence="3" id="KW-0012">Acyltransferase</keyword>
<comment type="catalytic activity">
    <reaction evidence="3">
        <text>an N-terminal (5-L-glutamyl)-[peptide] + an alpha-amino acid = 5-L-glutamyl amino acid + an N-terminal L-alpha-aminoacyl-[peptide]</text>
        <dbReference type="Rhea" id="RHEA:23904"/>
        <dbReference type="Rhea" id="RHEA-COMP:9780"/>
        <dbReference type="Rhea" id="RHEA-COMP:9795"/>
        <dbReference type="ChEBI" id="CHEBI:77644"/>
        <dbReference type="ChEBI" id="CHEBI:78597"/>
        <dbReference type="ChEBI" id="CHEBI:78599"/>
        <dbReference type="ChEBI" id="CHEBI:78608"/>
        <dbReference type="EC" id="2.3.2.2"/>
    </reaction>
</comment>
<dbReference type="EMBL" id="WNWQ01000001">
    <property type="protein sequence ID" value="KAE9986088.1"/>
    <property type="molecule type" value="Genomic_DNA"/>
</dbReference>
<dbReference type="InterPro" id="IPR029055">
    <property type="entry name" value="Ntn_hydrolases_N"/>
</dbReference>
<dbReference type="AlphaFoldDB" id="A0A8H3VFG9"/>
<dbReference type="PANTHER" id="PTHR11686:SF62">
    <property type="entry name" value="GLUTATHIONE HYDROLASE"/>
    <property type="match status" value="1"/>
</dbReference>
<feature type="active site" description="Nucleophile" evidence="1">
    <location>
        <position position="636"/>
    </location>
</feature>
<dbReference type="EC" id="2.3.2.2" evidence="3"/>
<dbReference type="SUPFAM" id="SSF56235">
    <property type="entry name" value="N-terminal nucleophile aminohydrolases (Ntn hydrolases)"/>
    <property type="match status" value="1"/>
</dbReference>
<comment type="function">
    <text evidence="3">Cleaves the gamma-glutamyl peptide bond of glutathione and glutathione conjugates.</text>
</comment>
<dbReference type="InterPro" id="IPR019402">
    <property type="entry name" value="CWH43_N"/>
</dbReference>
<keyword evidence="3" id="KW-0378">Hydrolase</keyword>
<feature type="transmembrane region" description="Helical" evidence="4">
    <location>
        <begin position="97"/>
        <end position="119"/>
    </location>
</feature>
<dbReference type="GO" id="GO:0005886">
    <property type="term" value="C:plasma membrane"/>
    <property type="evidence" value="ECO:0007669"/>
    <property type="project" value="TreeGrafter"/>
</dbReference>
<feature type="binding site" evidence="2">
    <location>
        <position position="678"/>
    </location>
    <ligand>
        <name>L-glutamate</name>
        <dbReference type="ChEBI" id="CHEBI:29985"/>
    </ligand>
</feature>
<comment type="pathway">
    <text evidence="3">Sulfur metabolism; glutathione metabolism.</text>
</comment>
<comment type="catalytic activity">
    <reaction evidence="3">
        <text>glutathione + H2O = L-cysteinylglycine + L-glutamate</text>
        <dbReference type="Rhea" id="RHEA:28807"/>
        <dbReference type="ChEBI" id="CHEBI:15377"/>
        <dbReference type="ChEBI" id="CHEBI:29985"/>
        <dbReference type="ChEBI" id="CHEBI:57925"/>
        <dbReference type="ChEBI" id="CHEBI:61694"/>
        <dbReference type="EC" id="3.4.19.13"/>
    </reaction>
</comment>
<dbReference type="InterPro" id="IPR043138">
    <property type="entry name" value="GGT_lsub"/>
</dbReference>
<feature type="binding site" evidence="2">
    <location>
        <position position="361"/>
    </location>
    <ligand>
        <name>L-glutamate</name>
        <dbReference type="ChEBI" id="CHEBI:29985"/>
    </ligand>
</feature>
<keyword evidence="3" id="KW-0808">Transferase</keyword>
<feature type="transmembrane region" description="Helical" evidence="4">
    <location>
        <begin position="131"/>
        <end position="150"/>
    </location>
</feature>
<keyword evidence="4" id="KW-0812">Transmembrane</keyword>
<dbReference type="Pfam" id="PF10277">
    <property type="entry name" value="Frag1"/>
    <property type="match status" value="1"/>
</dbReference>
<sequence>MWGLSYWVFPLFAALVWLAMLLGMLLTWITNGKPHLASMDETQNIAYISDVGATNLKPLFIAMSAVTVVVFDFSFIVERYLRHSGRLAPNTSTWQKVLSVLSIIFSICGAVGLILLTIFDTLRHHNLHDGFLILFIAGYVLTAICCCWEYQRLGIHYRQHRILRISFWVKLAFGIIEVGLAIGFGVENQRKRYNTAAILEWVIAFVYTFFVFSFFLDFIPAVRTKHHQSRETEDQMAMNESAVAPGPGAGYGGDDRYTQPAGYTAGRHYANTDSYASDFNLALGSPLHSFSEPRLGAVASESATCSKIGTSILLKGGNAADALVATNICVGVLGMYHSGIGGGGFATIRAPNGSYFDLDFRETAPASAFEDMYKNDELASFWGGLSCGVPGELRGLEWIHGSFGVLSWREVLTPGIELARKGWAIERDLSDAMDSLSEGGFLHEEEEWSRDFAPNGTRLGLGDWITRKRYADTLEKIASEGVDVFYTGKMAEDLVKAVNAKNGSMTVEDLRDYKVQLRKPASLDYRGYKLTSNSAPASGVLSLAVMNTMEGYEDFGWNEKLNLSTHRLDEATRWAYGMRMKLGDPSFVDDDLSEYQQNMLAPSTGREVRANISDTKAYLQDHYNPDGWATLDNHGTSQISVADASGLAISLTTTINLFFGSKVMVPETGIIMNDEMNDFSIPGRKNAFGYEPHPANFIRPGKRPLSSISPTIVEHANGSLYFVIGSAGGSRIPSAVIQQLWFVLDRNMSLSESLEQPRFHDQLQPDSMALEWPQDENEGGGWLAESGRLRFGYDNATAAYLKDLGHNITWMAPHTSSVQGVRIVGNGTFEAAGEPRQLTSGGFAV</sequence>
<reference evidence="6 7" key="1">
    <citation type="submission" date="2019-11" db="EMBL/GenBank/DDBJ databases">
        <title>Venturia inaequalis Genome Resource.</title>
        <authorList>
            <person name="Lichtner F.J."/>
        </authorList>
    </citation>
    <scope>NUCLEOTIDE SEQUENCE [LARGE SCALE GENOMIC DNA]</scope>
    <source>
        <strain evidence="6">Bline_iso_100314</strain>
    </source>
</reference>
<dbReference type="FunFam" id="3.60.20.40:FF:000008">
    <property type="entry name" value="Gamma-glutamyltranspeptidase (Eurofung)"/>
    <property type="match status" value="1"/>
</dbReference>
<evidence type="ECO:0000256" key="3">
    <source>
        <dbReference type="RuleBase" id="RU368068"/>
    </source>
</evidence>
<evidence type="ECO:0000313" key="7">
    <source>
        <dbReference type="Proteomes" id="UP000433883"/>
    </source>
</evidence>
<keyword evidence="4" id="KW-1133">Transmembrane helix</keyword>
<keyword evidence="4" id="KW-0472">Membrane</keyword>
<dbReference type="PRINTS" id="PR01210">
    <property type="entry name" value="GGTRANSPTASE"/>
</dbReference>
<evidence type="ECO:0000256" key="2">
    <source>
        <dbReference type="PIRSR" id="PIRSR600101-2"/>
    </source>
</evidence>
<feature type="transmembrane region" description="Helical" evidence="4">
    <location>
        <begin position="198"/>
        <end position="219"/>
    </location>
</feature>
<dbReference type="InterPro" id="IPR000101">
    <property type="entry name" value="GGT_peptidase"/>
</dbReference>
<evidence type="ECO:0000313" key="6">
    <source>
        <dbReference type="EMBL" id="KAE9986088.1"/>
    </source>
</evidence>
<dbReference type="InterPro" id="IPR043137">
    <property type="entry name" value="GGT_ssub_C"/>
</dbReference>
<feature type="binding site" evidence="2">
    <location>
        <position position="729"/>
    </location>
    <ligand>
        <name>L-glutamate</name>
        <dbReference type="ChEBI" id="CHEBI:29985"/>
    </ligand>
</feature>
<organism evidence="6 7">
    <name type="scientific">Venturia inaequalis</name>
    <name type="common">Apple scab fungus</name>
    <dbReference type="NCBI Taxonomy" id="5025"/>
    <lineage>
        <taxon>Eukaryota</taxon>
        <taxon>Fungi</taxon>
        <taxon>Dikarya</taxon>
        <taxon>Ascomycota</taxon>
        <taxon>Pezizomycotina</taxon>
        <taxon>Dothideomycetes</taxon>
        <taxon>Pleosporomycetidae</taxon>
        <taxon>Venturiales</taxon>
        <taxon>Venturiaceae</taxon>
        <taxon>Venturia</taxon>
    </lineage>
</organism>
<feature type="domain" description="CWH43-like N-terminal" evidence="5">
    <location>
        <begin position="6"/>
        <end position="220"/>
    </location>
</feature>
<protein>
    <recommendedName>
        <fullName evidence="3">Glutathione hydrolase</fullName>
        <ecNumber evidence="3">2.3.2.2</ecNumber>
        <ecNumber evidence="3">3.4.19.13</ecNumber>
    </recommendedName>
    <alternativeName>
        <fullName evidence="3">Gamma-glutamyltransferase</fullName>
    </alternativeName>
    <alternativeName>
        <fullName evidence="3">Gamma-glutamyltranspeptidase</fullName>
    </alternativeName>
</protein>
<dbReference type="EC" id="3.4.19.13" evidence="3"/>
<dbReference type="Gene3D" id="1.10.246.130">
    <property type="match status" value="1"/>
</dbReference>
<dbReference type="Proteomes" id="UP000433883">
    <property type="component" value="Unassembled WGS sequence"/>
</dbReference>
<evidence type="ECO:0000256" key="1">
    <source>
        <dbReference type="PIRSR" id="PIRSR600101-1"/>
    </source>
</evidence>
<dbReference type="NCBIfam" id="TIGR00066">
    <property type="entry name" value="g_glut_trans"/>
    <property type="match status" value="1"/>
</dbReference>
<accession>A0A8H3VFG9</accession>
<comment type="caution">
    <text evidence="6">The sequence shown here is derived from an EMBL/GenBank/DDBJ whole genome shotgun (WGS) entry which is preliminary data.</text>
</comment>
<gene>
    <name evidence="6" type="ORF">BLS_000021</name>
</gene>
<feature type="transmembrane region" description="Helical" evidence="4">
    <location>
        <begin position="59"/>
        <end position="77"/>
    </location>
</feature>
<dbReference type="GO" id="GO:0006751">
    <property type="term" value="P:glutathione catabolic process"/>
    <property type="evidence" value="ECO:0007669"/>
    <property type="project" value="UniProtKB-UniRule"/>
</dbReference>
<name>A0A8H3VFG9_VENIN</name>
<feature type="binding site" evidence="2">
    <location>
        <begin position="706"/>
        <end position="707"/>
    </location>
    <ligand>
        <name>L-glutamate</name>
        <dbReference type="ChEBI" id="CHEBI:29985"/>
    </ligand>
</feature>
<dbReference type="GO" id="GO:0103068">
    <property type="term" value="F:leukotriene C4 gamma-glutamyl transferase activity"/>
    <property type="evidence" value="ECO:0007669"/>
    <property type="project" value="UniProtKB-EC"/>
</dbReference>
<feature type="transmembrane region" description="Helical" evidence="4">
    <location>
        <begin position="162"/>
        <end position="186"/>
    </location>
</feature>
<evidence type="ECO:0000256" key="4">
    <source>
        <dbReference type="SAM" id="Phobius"/>
    </source>
</evidence>
<comment type="catalytic activity">
    <reaction evidence="3">
        <text>an S-substituted glutathione + H2O = an S-substituted L-cysteinylglycine + L-glutamate</text>
        <dbReference type="Rhea" id="RHEA:59468"/>
        <dbReference type="ChEBI" id="CHEBI:15377"/>
        <dbReference type="ChEBI" id="CHEBI:29985"/>
        <dbReference type="ChEBI" id="CHEBI:90779"/>
        <dbReference type="ChEBI" id="CHEBI:143103"/>
        <dbReference type="EC" id="3.4.19.13"/>
    </reaction>
</comment>
<proteinExistence type="predicted"/>
<evidence type="ECO:0000259" key="5">
    <source>
        <dbReference type="Pfam" id="PF10277"/>
    </source>
</evidence>
<dbReference type="GO" id="GO:0036374">
    <property type="term" value="F:glutathione hydrolase activity"/>
    <property type="evidence" value="ECO:0007669"/>
    <property type="project" value="UniProtKB-UniRule"/>
</dbReference>
<dbReference type="Pfam" id="PF01019">
    <property type="entry name" value="G_glu_transpept"/>
    <property type="match status" value="1"/>
</dbReference>
<dbReference type="PANTHER" id="PTHR11686">
    <property type="entry name" value="GAMMA GLUTAMYL TRANSPEPTIDASE"/>
    <property type="match status" value="1"/>
</dbReference>
<dbReference type="Gene3D" id="3.60.20.40">
    <property type="match status" value="1"/>
</dbReference>
<feature type="transmembrane region" description="Helical" evidence="4">
    <location>
        <begin position="7"/>
        <end position="29"/>
    </location>
</feature>